<accession>A0A7X6MGA3</accession>
<evidence type="ECO:0000259" key="5">
    <source>
        <dbReference type="Pfam" id="PF13439"/>
    </source>
</evidence>
<reference evidence="6 7" key="1">
    <citation type="submission" date="2020-04" db="EMBL/GenBank/DDBJ databases">
        <title>MicrobeNet Type strains.</title>
        <authorList>
            <person name="Nicholson A.C."/>
        </authorList>
    </citation>
    <scope>NUCLEOTIDE SEQUENCE [LARGE SCALE GENOMIC DNA]</scope>
    <source>
        <strain evidence="6 7">ATCC 23612</strain>
    </source>
</reference>
<gene>
    <name evidence="6" type="ORF">HGB44_25805</name>
</gene>
<protein>
    <submittedName>
        <fullName evidence="6">Glycosyltransferase family 4 protein</fullName>
    </submittedName>
</protein>
<organism evidence="6 7">
    <name type="scientific">Nocardiopsis alborubida</name>
    <dbReference type="NCBI Taxonomy" id="146802"/>
    <lineage>
        <taxon>Bacteria</taxon>
        <taxon>Bacillati</taxon>
        <taxon>Actinomycetota</taxon>
        <taxon>Actinomycetes</taxon>
        <taxon>Streptosporangiales</taxon>
        <taxon>Nocardiopsidaceae</taxon>
        <taxon>Nocardiopsis</taxon>
    </lineage>
</organism>
<dbReference type="Pfam" id="PF00534">
    <property type="entry name" value="Glycos_transf_1"/>
    <property type="match status" value="1"/>
</dbReference>
<evidence type="ECO:0000256" key="2">
    <source>
        <dbReference type="ARBA" id="ARBA00022679"/>
    </source>
</evidence>
<dbReference type="InterPro" id="IPR028098">
    <property type="entry name" value="Glyco_trans_4-like_N"/>
</dbReference>
<dbReference type="CDD" id="cd03801">
    <property type="entry name" value="GT4_PimA-like"/>
    <property type="match status" value="1"/>
</dbReference>
<evidence type="ECO:0000259" key="4">
    <source>
        <dbReference type="Pfam" id="PF00534"/>
    </source>
</evidence>
<feature type="compositionally biased region" description="Basic and acidic residues" evidence="3">
    <location>
        <begin position="451"/>
        <end position="460"/>
    </location>
</feature>
<dbReference type="GO" id="GO:0009103">
    <property type="term" value="P:lipopolysaccharide biosynthetic process"/>
    <property type="evidence" value="ECO:0007669"/>
    <property type="project" value="TreeGrafter"/>
</dbReference>
<feature type="domain" description="Glycosyltransferase subfamily 4-like N-terminal" evidence="5">
    <location>
        <begin position="31"/>
        <end position="232"/>
    </location>
</feature>
<comment type="caution">
    <text evidence="6">The sequence shown here is derived from an EMBL/GenBank/DDBJ whole genome shotgun (WGS) entry which is preliminary data.</text>
</comment>
<proteinExistence type="predicted"/>
<evidence type="ECO:0000313" key="7">
    <source>
        <dbReference type="Proteomes" id="UP000553209"/>
    </source>
</evidence>
<dbReference type="InterPro" id="IPR001296">
    <property type="entry name" value="Glyco_trans_1"/>
</dbReference>
<dbReference type="SUPFAM" id="SSF53756">
    <property type="entry name" value="UDP-Glycosyltransferase/glycogen phosphorylase"/>
    <property type="match status" value="1"/>
</dbReference>
<dbReference type="Gene3D" id="3.40.50.2000">
    <property type="entry name" value="Glycogen Phosphorylase B"/>
    <property type="match status" value="2"/>
</dbReference>
<evidence type="ECO:0000256" key="3">
    <source>
        <dbReference type="SAM" id="MobiDB-lite"/>
    </source>
</evidence>
<evidence type="ECO:0000256" key="1">
    <source>
        <dbReference type="ARBA" id="ARBA00022676"/>
    </source>
</evidence>
<keyword evidence="2 6" id="KW-0808">Transferase</keyword>
<dbReference type="RefSeq" id="WP_061083557.1">
    <property type="nucleotide sequence ID" value="NZ_JAAXPG010000031.1"/>
</dbReference>
<feature type="region of interest" description="Disordered" evidence="3">
    <location>
        <begin position="425"/>
        <end position="460"/>
    </location>
</feature>
<dbReference type="PANTHER" id="PTHR46401:SF2">
    <property type="entry name" value="GLYCOSYLTRANSFERASE WBBK-RELATED"/>
    <property type="match status" value="1"/>
</dbReference>
<keyword evidence="1" id="KW-0328">Glycosyltransferase</keyword>
<dbReference type="EMBL" id="JAAXPG010000031">
    <property type="protein sequence ID" value="NKZ01057.1"/>
    <property type="molecule type" value="Genomic_DNA"/>
</dbReference>
<feature type="domain" description="Glycosyl transferase family 1" evidence="4">
    <location>
        <begin position="241"/>
        <end position="398"/>
    </location>
</feature>
<dbReference type="PANTHER" id="PTHR46401">
    <property type="entry name" value="GLYCOSYLTRANSFERASE WBBK-RELATED"/>
    <property type="match status" value="1"/>
</dbReference>
<dbReference type="Proteomes" id="UP000553209">
    <property type="component" value="Unassembled WGS sequence"/>
</dbReference>
<evidence type="ECO:0000313" key="6">
    <source>
        <dbReference type="EMBL" id="NKZ01057.1"/>
    </source>
</evidence>
<dbReference type="Pfam" id="PF13439">
    <property type="entry name" value="Glyco_transf_4"/>
    <property type="match status" value="1"/>
</dbReference>
<name>A0A7X6MGA3_9ACTN</name>
<keyword evidence="7" id="KW-1185">Reference proteome</keyword>
<dbReference type="GO" id="GO:0016757">
    <property type="term" value="F:glycosyltransferase activity"/>
    <property type="evidence" value="ECO:0007669"/>
    <property type="project" value="UniProtKB-KW"/>
</dbReference>
<dbReference type="AlphaFoldDB" id="A0A7X6MGA3"/>
<sequence>MTQSGTTPSPRPRAERPLRVALLSYRSKQHVGGQGVYVRHLSRELAALGHEVTVLSGQPYPVLDEGVTLEKVPSLDLYNDAHPFKAPPVREWRDWIDALEVATMWTAGFPEPLTFSLRANRELRRRLDDFDVVHDNQTLGWGLLGIRSAGLPLVTTIHHPISVDRRIELAEARGLQKLTKRRWYGFVGMQARVARRLDPILVPSQSSADDIAREFGVAPAAMEVTPLGVDTRHFHPRPELERVPGRIVCTASADSPLKGVAVLLRAAAKLATERDITLTVVSRPKPGGPTDRLVDELSLRDRVEFVSGIDDTALAELVASAQVAVVPSFYEGFSLPAVEAMACATPLVASHAGALPEVVGTDGDAGRLVPPGDPEVLADALAALLDDDVERERMGAAAWRRVQERFTWRAVAELTARRYASTIDAVRGDRPADGGNRPADGDARPAPAEPAPERARANGA</sequence>